<dbReference type="Gene3D" id="1.10.150.280">
    <property type="entry name" value="AF1531-like domain"/>
    <property type="match status" value="2"/>
</dbReference>
<dbReference type="PANTHER" id="PTHR21180">
    <property type="entry name" value="ENDONUCLEASE/EXONUCLEASE/PHOSPHATASE FAMILY DOMAIN-CONTAINING PROTEIN 1"/>
    <property type="match status" value="1"/>
</dbReference>
<comment type="caution">
    <text evidence="2">The sequence shown here is derived from an EMBL/GenBank/DDBJ whole genome shotgun (WGS) entry which is preliminary data.</text>
</comment>
<evidence type="ECO:0000313" key="2">
    <source>
        <dbReference type="EMBL" id="KAA2216033.1"/>
    </source>
</evidence>
<proteinExistence type="predicted"/>
<name>A0A5B2TPE4_9FLAO</name>
<dbReference type="AlphaFoldDB" id="A0A5B2TPE4"/>
<feature type="transmembrane region" description="Helical" evidence="1">
    <location>
        <begin position="16"/>
        <end position="35"/>
    </location>
</feature>
<reference evidence="2 3" key="1">
    <citation type="submission" date="2019-09" db="EMBL/GenBank/DDBJ databases">
        <authorList>
            <person name="Khan S.A."/>
            <person name="Jeon C.O."/>
            <person name="Chun B.H."/>
            <person name="Jeong S.E."/>
        </authorList>
    </citation>
    <scope>NUCLEOTIDE SEQUENCE [LARGE SCALE GENOMIC DNA]</scope>
    <source>
        <strain evidence="2 3">KCTC 42508</strain>
    </source>
</reference>
<dbReference type="EMBL" id="VUOE01000003">
    <property type="protein sequence ID" value="KAA2216033.1"/>
    <property type="molecule type" value="Genomic_DNA"/>
</dbReference>
<evidence type="ECO:0000256" key="1">
    <source>
        <dbReference type="SAM" id="Phobius"/>
    </source>
</evidence>
<evidence type="ECO:0000313" key="3">
    <source>
        <dbReference type="Proteomes" id="UP000323188"/>
    </source>
</evidence>
<organism evidence="2 3">
    <name type="scientific">Maribacter flavus</name>
    <dbReference type="NCBI Taxonomy" id="1658664"/>
    <lineage>
        <taxon>Bacteria</taxon>
        <taxon>Pseudomonadati</taxon>
        <taxon>Bacteroidota</taxon>
        <taxon>Flavobacteriia</taxon>
        <taxon>Flavobacteriales</taxon>
        <taxon>Flavobacteriaceae</taxon>
        <taxon>Maribacter</taxon>
    </lineage>
</organism>
<keyword evidence="1" id="KW-0812">Transmembrane</keyword>
<keyword evidence="1" id="KW-0472">Membrane</keyword>
<keyword evidence="1" id="KW-1133">Transmembrane helix</keyword>
<dbReference type="SUPFAM" id="SSF47781">
    <property type="entry name" value="RuvA domain 2-like"/>
    <property type="match status" value="3"/>
</dbReference>
<accession>A0A5B2TPE4</accession>
<dbReference type="PANTHER" id="PTHR21180:SF32">
    <property type="entry name" value="ENDONUCLEASE_EXONUCLEASE_PHOSPHATASE FAMILY DOMAIN-CONTAINING PROTEIN 1"/>
    <property type="match status" value="1"/>
</dbReference>
<protein>
    <submittedName>
        <fullName evidence="2">Helix-hairpin-helix domain-containing protein</fullName>
    </submittedName>
</protein>
<dbReference type="Pfam" id="PF12836">
    <property type="entry name" value="HHH_3"/>
    <property type="match status" value="2"/>
</dbReference>
<dbReference type="Proteomes" id="UP000323188">
    <property type="component" value="Unassembled WGS sequence"/>
</dbReference>
<dbReference type="InterPro" id="IPR010994">
    <property type="entry name" value="RuvA_2-like"/>
</dbReference>
<dbReference type="InterPro" id="IPR051675">
    <property type="entry name" value="Endo/Exo/Phosphatase_dom_1"/>
</dbReference>
<sequence length="293" mass="34165">MTLRKSHIKFTKQERSGIFFLLLIIILVQGAFWFYKRSSSVATHSLHLDKEIQGKIDALKEETKKRDNLVIFPFNPNFISDYKGYTLGMSVEEIDRLHEFREQNRFINNTEEFQEVTGVSDSLLNRLSPYFKFPEWVKNSGITDRNPKVVEKSKIPLDIALKDLNQVTVQELMEIRGVGNILSERIIKFRDRLGGFLLDDQLYDVFGLEHEVAARVIERYKVLKAPEIEKVNINTASARELSKIGYISRSLAEGIVRFREENGEITSFDELRQIENFPTNRINRFPLYLSLKK</sequence>
<gene>
    <name evidence="2" type="ORF">F0361_17775</name>
</gene>